<dbReference type="EC" id="2.7.7.39" evidence="4"/>
<dbReference type="GO" id="GO:0005737">
    <property type="term" value="C:cytoplasm"/>
    <property type="evidence" value="ECO:0007669"/>
    <property type="project" value="InterPro"/>
</dbReference>
<evidence type="ECO:0000313" key="4">
    <source>
        <dbReference type="EMBL" id="HAT3809991.1"/>
    </source>
</evidence>
<dbReference type="RefSeq" id="WP_349467296.1">
    <property type="nucleotide sequence ID" value="NZ_JBEEWI010000010.1"/>
</dbReference>
<dbReference type="EMBL" id="DACSWI010000009">
    <property type="protein sequence ID" value="HAT3809991.1"/>
    <property type="molecule type" value="Genomic_DNA"/>
</dbReference>
<dbReference type="InterPro" id="IPR014729">
    <property type="entry name" value="Rossmann-like_a/b/a_fold"/>
</dbReference>
<dbReference type="InterPro" id="IPR006409">
    <property type="entry name" value="G3P_cytidylTrfase"/>
</dbReference>
<proteinExistence type="predicted"/>
<dbReference type="NCBIfam" id="TIGR00125">
    <property type="entry name" value="cyt_tran_rel"/>
    <property type="match status" value="1"/>
</dbReference>
<dbReference type="SUPFAM" id="SSF52374">
    <property type="entry name" value="Nucleotidylyl transferase"/>
    <property type="match status" value="1"/>
</dbReference>
<dbReference type="PANTHER" id="PTHR43793:SF1">
    <property type="entry name" value="FAD SYNTHASE"/>
    <property type="match status" value="1"/>
</dbReference>
<evidence type="ECO:0000256" key="2">
    <source>
        <dbReference type="ARBA" id="ARBA00022695"/>
    </source>
</evidence>
<organism evidence="4 5">
    <name type="scientific">Morganella morganii</name>
    <name type="common">Proteus morganii</name>
    <dbReference type="NCBI Taxonomy" id="582"/>
    <lineage>
        <taxon>Bacteria</taxon>
        <taxon>Pseudomonadati</taxon>
        <taxon>Pseudomonadota</taxon>
        <taxon>Gammaproteobacteria</taxon>
        <taxon>Enterobacterales</taxon>
        <taxon>Morganellaceae</taxon>
        <taxon>Morganella</taxon>
    </lineage>
</organism>
<comment type="caution">
    <text evidence="4">The sequence shown here is derived from an EMBL/GenBank/DDBJ whole genome shotgun (WGS) entry which is preliminary data.</text>
</comment>
<dbReference type="Pfam" id="PF01467">
    <property type="entry name" value="CTP_transf_like"/>
    <property type="match status" value="1"/>
</dbReference>
<dbReference type="Gene3D" id="3.40.50.620">
    <property type="entry name" value="HUPs"/>
    <property type="match status" value="1"/>
</dbReference>
<evidence type="ECO:0000259" key="3">
    <source>
        <dbReference type="Pfam" id="PF01467"/>
    </source>
</evidence>
<dbReference type="PANTHER" id="PTHR43793">
    <property type="entry name" value="FAD SYNTHASE"/>
    <property type="match status" value="1"/>
</dbReference>
<evidence type="ECO:0000313" key="5">
    <source>
        <dbReference type="Proteomes" id="UP000865968"/>
    </source>
</evidence>
<dbReference type="InterPro" id="IPR004821">
    <property type="entry name" value="Cyt_trans-like"/>
</dbReference>
<accession>A0AAN5MH78</accession>
<protein>
    <submittedName>
        <fullName evidence="4">Glycerol-3-phosphate cytidylyltransferase</fullName>
        <ecNumber evidence="4">2.7.7.39</ecNumber>
    </submittedName>
</protein>
<dbReference type="GO" id="GO:0019350">
    <property type="term" value="P:teichoic acid biosynthetic process"/>
    <property type="evidence" value="ECO:0007669"/>
    <property type="project" value="InterPro"/>
</dbReference>
<dbReference type="Proteomes" id="UP000865968">
    <property type="component" value="Unassembled WGS sequence"/>
</dbReference>
<dbReference type="GO" id="GO:0046872">
    <property type="term" value="F:metal ion binding"/>
    <property type="evidence" value="ECO:0007669"/>
    <property type="project" value="InterPro"/>
</dbReference>
<sequence length="156" mass="18253">MKKVITYGTFDLFHIGHVRLLKRLKSYGDYLVVAISTDEFNKLKGKESFCSFEERREIVEACKYVDEVIPEYNWEQKELDIKKYNIDILGMGNDWEGKFDSLKNICEVIYLDRTENISTTKIKKELSVITPDKVKELEISVNNIFDIIKSISKVNN</sequence>
<name>A0AAN5MH78_MORMO</name>
<keyword evidence="2 4" id="KW-0548">Nucleotidyltransferase</keyword>
<evidence type="ECO:0000256" key="1">
    <source>
        <dbReference type="ARBA" id="ARBA00022679"/>
    </source>
</evidence>
<keyword evidence="1 4" id="KW-0808">Transferase</keyword>
<reference evidence="4" key="1">
    <citation type="journal article" date="2018" name="Genome Biol.">
        <title>SKESA: strategic k-mer extension for scrupulous assemblies.</title>
        <authorList>
            <person name="Souvorov A."/>
            <person name="Agarwala R."/>
            <person name="Lipman D.J."/>
        </authorList>
    </citation>
    <scope>NUCLEOTIDE SEQUENCE</scope>
    <source>
        <strain evidence="4">Morganella morganii ARLG-3209</strain>
    </source>
</reference>
<dbReference type="NCBIfam" id="TIGR01518">
    <property type="entry name" value="g3p_cytidyltrns"/>
    <property type="match status" value="1"/>
</dbReference>
<dbReference type="AlphaFoldDB" id="A0AAN5MH78"/>
<gene>
    <name evidence="4" type="primary">tagD</name>
    <name evidence="4" type="ORF">I8608_002871</name>
</gene>
<reference evidence="4" key="2">
    <citation type="submission" date="2020-10" db="EMBL/GenBank/DDBJ databases">
        <authorList>
            <consortium name="NCBI Pathogen Detection Project"/>
        </authorList>
    </citation>
    <scope>NUCLEOTIDE SEQUENCE</scope>
    <source>
        <strain evidence="4">Morganella morganii ARLG-3209</strain>
    </source>
</reference>
<dbReference type="GO" id="GO:0047348">
    <property type="term" value="F:glycerol-3-phosphate cytidylyltransferase activity"/>
    <property type="evidence" value="ECO:0007669"/>
    <property type="project" value="UniProtKB-EC"/>
</dbReference>
<feature type="domain" description="Cytidyltransferase-like" evidence="3">
    <location>
        <begin position="5"/>
        <end position="124"/>
    </location>
</feature>
<dbReference type="InterPro" id="IPR050385">
    <property type="entry name" value="Archaeal_FAD_synthase"/>
</dbReference>